<proteinExistence type="predicted"/>
<gene>
    <name evidence="3" type="ORF">NA57DRAFT_70363</name>
</gene>
<feature type="compositionally biased region" description="Polar residues" evidence="2">
    <location>
        <begin position="1239"/>
        <end position="1254"/>
    </location>
</feature>
<dbReference type="EMBL" id="ML978121">
    <property type="protein sequence ID" value="KAF2104150.1"/>
    <property type="molecule type" value="Genomic_DNA"/>
</dbReference>
<dbReference type="Proteomes" id="UP000799772">
    <property type="component" value="Unassembled WGS sequence"/>
</dbReference>
<organism evidence="3 4">
    <name type="scientific">Rhizodiscina lignyota</name>
    <dbReference type="NCBI Taxonomy" id="1504668"/>
    <lineage>
        <taxon>Eukaryota</taxon>
        <taxon>Fungi</taxon>
        <taxon>Dikarya</taxon>
        <taxon>Ascomycota</taxon>
        <taxon>Pezizomycotina</taxon>
        <taxon>Dothideomycetes</taxon>
        <taxon>Pleosporomycetidae</taxon>
        <taxon>Aulographales</taxon>
        <taxon>Rhizodiscinaceae</taxon>
        <taxon>Rhizodiscina</taxon>
    </lineage>
</organism>
<name>A0A9P4IMA5_9PEZI</name>
<protein>
    <submittedName>
        <fullName evidence="3">Uncharacterized protein</fullName>
    </submittedName>
</protein>
<feature type="region of interest" description="Disordered" evidence="2">
    <location>
        <begin position="1232"/>
        <end position="1264"/>
    </location>
</feature>
<evidence type="ECO:0000313" key="4">
    <source>
        <dbReference type="Proteomes" id="UP000799772"/>
    </source>
</evidence>
<evidence type="ECO:0000256" key="2">
    <source>
        <dbReference type="SAM" id="MobiDB-lite"/>
    </source>
</evidence>
<evidence type="ECO:0000313" key="3">
    <source>
        <dbReference type="EMBL" id="KAF2104150.1"/>
    </source>
</evidence>
<sequence length="1342" mass="151595">MQINFDIPLIRDGKSKDLVSYLNELRQNHSDVAICQSLFEAVDQEYIPPDIFSIFIPWSKSSDIIALCVHNQQSRFVRNQGIKFFGKVLADPERWEAAWLALGGSEGLVSLFAELSVIDVRALSTAIGCCKRAQHEDGVREETIEELLRALLPTHYPGSKYESHDKRPIQHHYAQMAPACSDEFIAELLDAEDESNPLYRRLPVTRLIRTHGELLRRRVIEGIFGDGNEDKQLPQFLAAFVYSQPPRPGPDQKVSASMAFAMSVLQSRLKDIDNDKYWPATVSEADIFFSLFRRSLKKRLPEARVYDVIKLGLQMVEAQPKLKSNFKSKDIWSKLIARWKRTPKLYGDLISLALRLGLGAKSEKTISRDFLQTLQAASLRPELRWPLLRLYCLHVPRKGIDIDSADDYTTLGDQQWSSDLFYQLNTSQALRLLKGLQDANPEYPFLVGSGVLADQKISTYHNFNAELLEVILRRGSEETQRKAEAAVDDLRKKSATAREQLDRARLAKGASSYAIASGSLDLYAETITWQQRYVRDPLTVKTIFARDAVTTTEGIELLSGIPKPFSSLAEVASRVEKANKILLTLEETMRMAKREPSFHQPDWQFISQLFGDVISQRVARATDLQKHLKGSDADVYTAIWGGTLAMVEKVGVDFLNAARGPIRDLFETLPPKALAATTKSMLEAGKERRKKQDREPGDDILEHLSYDVLLRLGKSDKPELGQQLVLQTILDRPDASSWHRQMLSVAFMKRLSAKDAQELLLAFAVGISEKLGEQSFVRVGEAEPAKSAPPQSLVKVTTVKYLAQLLDNAEFISADNAVEVLVELFKAGTHRDIRLATLDSLLSLLNSICSRGDEGWRSNPLVEKIMGALETVIPVLVFRERQPMRPQDWEEAKETGTVPAIPDVSLDLPPLLNAMLTAADGRQYPGLKNLQAEFVARFFLPILELSQAEHMRWVALFLTKYNYKARFTVKDLPRTPVRVRVWETLVRSYPDFVPQTVFEDYNEHIVMTIAPPAALTDFNKSLRADPNLRNTAEVRHWLLIFGRSMNQYSSSGTQTFVSMVHHGWPTPSIQNGISAEWLMSAINSHASLFLNDYERYTGVWKLFTRDLRMPSESPGSIPSMVSAWQKSGRLLLEQITSLVVRTRIRHAAENKRTLLPSVTKLRLWLLPYPCFPDITEADFVKALEELLDTLLKGEANVLRWPNLAEDAFTISELLNTDEERLRVASYIGGLEEPSDKSISESSAQKPSSGGSTSDPESRTTSDQRESALNLIRVALALRLIEEGQNGLKKDAKGELVAESKDLVQRLQKRIVHWQNDDDESIRERIAEWRKQENGLWKTLMGK</sequence>
<dbReference type="OrthoDB" id="2549237at2759"/>
<keyword evidence="1" id="KW-0175">Coiled coil</keyword>
<feature type="coiled-coil region" evidence="1">
    <location>
        <begin position="473"/>
        <end position="507"/>
    </location>
</feature>
<keyword evidence="4" id="KW-1185">Reference proteome</keyword>
<evidence type="ECO:0000256" key="1">
    <source>
        <dbReference type="SAM" id="Coils"/>
    </source>
</evidence>
<accession>A0A9P4IMA5</accession>
<feature type="coiled-coil region" evidence="1">
    <location>
        <begin position="568"/>
        <end position="595"/>
    </location>
</feature>
<feature type="compositionally biased region" description="Basic and acidic residues" evidence="2">
    <location>
        <begin position="1255"/>
        <end position="1264"/>
    </location>
</feature>
<comment type="caution">
    <text evidence="3">The sequence shown here is derived from an EMBL/GenBank/DDBJ whole genome shotgun (WGS) entry which is preliminary data.</text>
</comment>
<reference evidence="3" key="1">
    <citation type="journal article" date="2020" name="Stud. Mycol.">
        <title>101 Dothideomycetes genomes: a test case for predicting lifestyles and emergence of pathogens.</title>
        <authorList>
            <person name="Haridas S."/>
            <person name="Albert R."/>
            <person name="Binder M."/>
            <person name="Bloem J."/>
            <person name="Labutti K."/>
            <person name="Salamov A."/>
            <person name="Andreopoulos B."/>
            <person name="Baker S."/>
            <person name="Barry K."/>
            <person name="Bills G."/>
            <person name="Bluhm B."/>
            <person name="Cannon C."/>
            <person name="Castanera R."/>
            <person name="Culley D."/>
            <person name="Daum C."/>
            <person name="Ezra D."/>
            <person name="Gonzalez J."/>
            <person name="Henrissat B."/>
            <person name="Kuo A."/>
            <person name="Liang C."/>
            <person name="Lipzen A."/>
            <person name="Lutzoni F."/>
            <person name="Magnuson J."/>
            <person name="Mondo S."/>
            <person name="Nolan M."/>
            <person name="Ohm R."/>
            <person name="Pangilinan J."/>
            <person name="Park H.-J."/>
            <person name="Ramirez L."/>
            <person name="Alfaro M."/>
            <person name="Sun H."/>
            <person name="Tritt A."/>
            <person name="Yoshinaga Y."/>
            <person name="Zwiers L.-H."/>
            <person name="Turgeon B."/>
            <person name="Goodwin S."/>
            <person name="Spatafora J."/>
            <person name="Crous P."/>
            <person name="Grigoriev I."/>
        </authorList>
    </citation>
    <scope>NUCLEOTIDE SEQUENCE</scope>
    <source>
        <strain evidence="3">CBS 133067</strain>
    </source>
</reference>